<dbReference type="Pfam" id="PF01042">
    <property type="entry name" value="Ribonuc_L-PSP"/>
    <property type="match status" value="1"/>
</dbReference>
<organism evidence="1 2">
    <name type="scientific">Micromonospora echinofusca</name>
    <dbReference type="NCBI Taxonomy" id="47858"/>
    <lineage>
        <taxon>Bacteria</taxon>
        <taxon>Bacillati</taxon>
        <taxon>Actinomycetota</taxon>
        <taxon>Actinomycetes</taxon>
        <taxon>Micromonosporales</taxon>
        <taxon>Micromonosporaceae</taxon>
        <taxon>Micromonospora</taxon>
    </lineage>
</organism>
<dbReference type="PANTHER" id="PTHR11803:SF44">
    <property type="entry name" value="RUTC FAMILY PROTEIN YJGH"/>
    <property type="match status" value="1"/>
</dbReference>
<dbReference type="AlphaFoldDB" id="A0A1C5GFP0"/>
<proteinExistence type="predicted"/>
<name>A0A1C5GFP0_MICEH</name>
<dbReference type="PANTHER" id="PTHR11803">
    <property type="entry name" value="2-IMINOBUTANOATE/2-IMINOPROPANOATE DEAMINASE RIDA"/>
    <property type="match status" value="1"/>
</dbReference>
<dbReference type="GeneID" id="95804618"/>
<gene>
    <name evidence="1" type="ORF">GA0070610_4934</name>
</gene>
<dbReference type="Proteomes" id="UP000198251">
    <property type="component" value="Chromosome I"/>
</dbReference>
<reference evidence="1 2" key="1">
    <citation type="submission" date="2016-06" db="EMBL/GenBank/DDBJ databases">
        <authorList>
            <person name="Kjaerup R.B."/>
            <person name="Dalgaard T.S."/>
            <person name="Juul-Madsen H.R."/>
        </authorList>
    </citation>
    <scope>NUCLEOTIDE SEQUENCE [LARGE SCALE GENOMIC DNA]</scope>
    <source>
        <strain evidence="1 2">DSM 43913</strain>
    </source>
</reference>
<protein>
    <submittedName>
        <fullName evidence="1">Enamine deaminase RidA, house cleaning of reactive enamine intermediates, YjgF/YER057c/UK114 family</fullName>
    </submittedName>
</protein>
<keyword evidence="2" id="KW-1185">Reference proteome</keyword>
<evidence type="ECO:0000313" key="1">
    <source>
        <dbReference type="EMBL" id="SCG18588.1"/>
    </source>
</evidence>
<dbReference type="GO" id="GO:0005829">
    <property type="term" value="C:cytosol"/>
    <property type="evidence" value="ECO:0007669"/>
    <property type="project" value="TreeGrafter"/>
</dbReference>
<evidence type="ECO:0000313" key="2">
    <source>
        <dbReference type="Proteomes" id="UP000198251"/>
    </source>
</evidence>
<dbReference type="CDD" id="cd00448">
    <property type="entry name" value="YjgF_YER057c_UK114_family"/>
    <property type="match status" value="1"/>
</dbReference>
<dbReference type="InterPro" id="IPR035959">
    <property type="entry name" value="RutC-like_sf"/>
</dbReference>
<dbReference type="SUPFAM" id="SSF55298">
    <property type="entry name" value="YjgF-like"/>
    <property type="match status" value="1"/>
</dbReference>
<sequence>MIETMQMRPINPESVPEATGGYHNALEVQTAGRMLFISGQIPQTRDGHVPAGPEAQCRLVWDNIRAVLADAGMGVDNLVKVTTFLADRRHADVNTKVRNEVLGAHRPALTVIVTGIFDPEWIIEIEAIAVA</sequence>
<dbReference type="GO" id="GO:0019239">
    <property type="term" value="F:deaminase activity"/>
    <property type="evidence" value="ECO:0007669"/>
    <property type="project" value="TreeGrafter"/>
</dbReference>
<dbReference type="Gene3D" id="3.30.1330.40">
    <property type="entry name" value="RutC-like"/>
    <property type="match status" value="1"/>
</dbReference>
<dbReference type="InterPro" id="IPR006175">
    <property type="entry name" value="YjgF/YER057c/UK114"/>
</dbReference>
<dbReference type="EMBL" id="LT607733">
    <property type="protein sequence ID" value="SCG18588.1"/>
    <property type="molecule type" value="Genomic_DNA"/>
</dbReference>
<accession>A0A1C5GFP0</accession>
<dbReference type="RefSeq" id="WP_089002179.1">
    <property type="nucleotide sequence ID" value="NZ_JBFAAC010000003.1"/>
</dbReference>